<organism evidence="1 2">
    <name type="scientific">Triparma laevis f. longispina</name>
    <dbReference type="NCBI Taxonomy" id="1714387"/>
    <lineage>
        <taxon>Eukaryota</taxon>
        <taxon>Sar</taxon>
        <taxon>Stramenopiles</taxon>
        <taxon>Ochrophyta</taxon>
        <taxon>Bolidophyceae</taxon>
        <taxon>Parmales</taxon>
        <taxon>Triparmaceae</taxon>
        <taxon>Triparma</taxon>
    </lineage>
</organism>
<proteinExistence type="predicted"/>
<reference evidence="2" key="1">
    <citation type="journal article" date="2023" name="Commun. Biol.">
        <title>Genome analysis of Parmales, the sister group of diatoms, reveals the evolutionary specialization of diatoms from phago-mixotrophs to photoautotrophs.</title>
        <authorList>
            <person name="Ban H."/>
            <person name="Sato S."/>
            <person name="Yoshikawa S."/>
            <person name="Yamada K."/>
            <person name="Nakamura Y."/>
            <person name="Ichinomiya M."/>
            <person name="Sato N."/>
            <person name="Blanc-Mathieu R."/>
            <person name="Endo H."/>
            <person name="Kuwata A."/>
            <person name="Ogata H."/>
        </authorList>
    </citation>
    <scope>NUCLEOTIDE SEQUENCE [LARGE SCALE GENOMIC DNA]</scope>
    <source>
        <strain evidence="2">NIES 3700</strain>
    </source>
</reference>
<gene>
    <name evidence="1" type="ORF">TrLO_g1714</name>
</gene>
<protein>
    <submittedName>
        <fullName evidence="1">Uncharacterized protein</fullName>
    </submittedName>
</protein>
<comment type="caution">
    <text evidence="1">The sequence shown here is derived from an EMBL/GenBank/DDBJ whole genome shotgun (WGS) entry which is preliminary data.</text>
</comment>
<accession>A0A9W7FRA4</accession>
<name>A0A9W7FRA4_9STRA</name>
<evidence type="ECO:0000313" key="1">
    <source>
        <dbReference type="EMBL" id="GMI16887.1"/>
    </source>
</evidence>
<keyword evidence="2" id="KW-1185">Reference proteome</keyword>
<dbReference type="EMBL" id="BRXW01000268">
    <property type="protein sequence ID" value="GMI16887.1"/>
    <property type="molecule type" value="Genomic_DNA"/>
</dbReference>
<sequence length="69" mass="8008">MSSFPTPTFARELFQKSPFSDGGFLDQLQEKHGLVEEEEVVIEKEVVVVSLLDYDRSNDEMLTINRIFR</sequence>
<dbReference type="AlphaFoldDB" id="A0A9W7FRA4"/>
<dbReference type="Proteomes" id="UP001165122">
    <property type="component" value="Unassembled WGS sequence"/>
</dbReference>
<evidence type="ECO:0000313" key="2">
    <source>
        <dbReference type="Proteomes" id="UP001165122"/>
    </source>
</evidence>